<dbReference type="PROSITE" id="PS50096">
    <property type="entry name" value="IQ"/>
    <property type="match status" value="1"/>
</dbReference>
<sequence length="361" mass="42375">MSDPFRHPNGILPNYTHNNNTRQDYPVGAQLNPLYLQQGNLVSHQQQPLQEQIRKHQLQLQQLQQQQSAYSNYPYNSIYAQPIYQQPIQPYIESAPPNAMFYQSLPIPNKPHSPFTELRGSILPPIYPMFDPHPPKYPYNKFNLGTYANRIVKYTRKEAAVIIQMYWRGYWVRKHVRPILKRLRQALHNKEKFKNRELIDSVYRSIASDLISEAVELMVVNFVIDWLDYSAYLVLLDLECFVLRDNIIDDVLSNDFIEEIVQECLLEEITVELYNEILWEETRDVLLTELSLERNTTIMKKLTINDIQDNLSNVLNEFIISELISGLDTQDYDLSQAREMQKVKDGLIMNALISLLEQVET</sequence>
<evidence type="ECO:0000313" key="2">
    <source>
        <dbReference type="Proteomes" id="UP001165289"/>
    </source>
</evidence>
<comment type="caution">
    <text evidence="1">The sequence shown here is derived from an EMBL/GenBank/DDBJ whole genome shotgun (WGS) entry which is preliminary data.</text>
</comment>
<dbReference type="SMART" id="SM00015">
    <property type="entry name" value="IQ"/>
    <property type="match status" value="1"/>
</dbReference>
<dbReference type="InterPro" id="IPR000048">
    <property type="entry name" value="IQ_motif_EF-hand-BS"/>
</dbReference>
<dbReference type="EMBL" id="JAKMXF010000110">
    <property type="protein sequence ID" value="KAI6657962.1"/>
    <property type="molecule type" value="Genomic_DNA"/>
</dbReference>
<organism evidence="1 2">
    <name type="scientific">Oopsacas minuta</name>
    <dbReference type="NCBI Taxonomy" id="111878"/>
    <lineage>
        <taxon>Eukaryota</taxon>
        <taxon>Metazoa</taxon>
        <taxon>Porifera</taxon>
        <taxon>Hexactinellida</taxon>
        <taxon>Hexasterophora</taxon>
        <taxon>Lyssacinosida</taxon>
        <taxon>Leucopsacidae</taxon>
        <taxon>Oopsacas</taxon>
    </lineage>
</organism>
<evidence type="ECO:0000313" key="1">
    <source>
        <dbReference type="EMBL" id="KAI6657962.1"/>
    </source>
</evidence>
<name>A0AAV7K9M4_9METZ</name>
<dbReference type="AlphaFoldDB" id="A0AAV7K9M4"/>
<protein>
    <submittedName>
        <fullName evidence="1">Uncharacterized protein</fullName>
    </submittedName>
</protein>
<accession>A0AAV7K9M4</accession>
<dbReference type="Proteomes" id="UP001165289">
    <property type="component" value="Unassembled WGS sequence"/>
</dbReference>
<proteinExistence type="predicted"/>
<dbReference type="Pfam" id="PF00612">
    <property type="entry name" value="IQ"/>
    <property type="match status" value="1"/>
</dbReference>
<dbReference type="CDD" id="cd23767">
    <property type="entry name" value="IQCD"/>
    <property type="match status" value="1"/>
</dbReference>
<reference evidence="1 2" key="1">
    <citation type="journal article" date="2023" name="BMC Biol.">
        <title>The compact genome of the sponge Oopsacas minuta (Hexactinellida) is lacking key metazoan core genes.</title>
        <authorList>
            <person name="Santini S."/>
            <person name="Schenkelaars Q."/>
            <person name="Jourda C."/>
            <person name="Duchesne M."/>
            <person name="Belahbib H."/>
            <person name="Rocher C."/>
            <person name="Selva M."/>
            <person name="Riesgo A."/>
            <person name="Vervoort M."/>
            <person name="Leys S.P."/>
            <person name="Kodjabachian L."/>
            <person name="Le Bivic A."/>
            <person name="Borchiellini C."/>
            <person name="Claverie J.M."/>
            <person name="Renard E."/>
        </authorList>
    </citation>
    <scope>NUCLEOTIDE SEQUENCE [LARGE SCALE GENOMIC DNA]</scope>
    <source>
        <strain evidence="1">SPO-2</strain>
    </source>
</reference>
<dbReference type="Gene3D" id="1.20.5.190">
    <property type="match status" value="1"/>
</dbReference>
<keyword evidence="2" id="KW-1185">Reference proteome</keyword>
<gene>
    <name evidence="1" type="ORF">LOD99_15679</name>
</gene>